<keyword evidence="3" id="KW-1185">Reference proteome</keyword>
<feature type="compositionally biased region" description="Polar residues" evidence="1">
    <location>
        <begin position="1"/>
        <end position="10"/>
    </location>
</feature>
<protein>
    <submittedName>
        <fullName evidence="2">Uncharacterized protein</fullName>
    </submittedName>
</protein>
<evidence type="ECO:0000256" key="1">
    <source>
        <dbReference type="SAM" id="MobiDB-lite"/>
    </source>
</evidence>
<gene>
    <name evidence="2" type="ORF">PAPYR_550</name>
</gene>
<evidence type="ECO:0000313" key="3">
    <source>
        <dbReference type="Proteomes" id="UP001141327"/>
    </source>
</evidence>
<accession>A0ABQ8UVX3</accession>
<evidence type="ECO:0000313" key="2">
    <source>
        <dbReference type="EMBL" id="KAJ4462573.1"/>
    </source>
</evidence>
<feature type="region of interest" description="Disordered" evidence="1">
    <location>
        <begin position="1"/>
        <end position="45"/>
    </location>
</feature>
<dbReference type="EMBL" id="JAPMOS010000002">
    <property type="protein sequence ID" value="KAJ4462573.1"/>
    <property type="molecule type" value="Genomic_DNA"/>
</dbReference>
<proteinExistence type="predicted"/>
<dbReference type="Proteomes" id="UP001141327">
    <property type="component" value="Unassembled WGS sequence"/>
</dbReference>
<comment type="caution">
    <text evidence="2">The sequence shown here is derived from an EMBL/GenBank/DDBJ whole genome shotgun (WGS) entry which is preliminary data.</text>
</comment>
<reference evidence="2" key="1">
    <citation type="journal article" date="2022" name="bioRxiv">
        <title>Genomics of Preaxostyla Flagellates Illuminates Evolutionary Transitions and the Path Towards Mitochondrial Loss.</title>
        <authorList>
            <person name="Novak L.V.F."/>
            <person name="Treitli S.C."/>
            <person name="Pyrih J."/>
            <person name="Halakuc P."/>
            <person name="Pipaliya S.V."/>
            <person name="Vacek V."/>
            <person name="Brzon O."/>
            <person name="Soukal P."/>
            <person name="Eme L."/>
            <person name="Dacks J.B."/>
            <person name="Karnkowska A."/>
            <person name="Elias M."/>
            <person name="Hampl V."/>
        </authorList>
    </citation>
    <scope>NUCLEOTIDE SEQUENCE</scope>
    <source>
        <strain evidence="2">RCP-MX</strain>
    </source>
</reference>
<name>A0ABQ8UVX3_9EUKA</name>
<organism evidence="2 3">
    <name type="scientific">Paratrimastix pyriformis</name>
    <dbReference type="NCBI Taxonomy" id="342808"/>
    <lineage>
        <taxon>Eukaryota</taxon>
        <taxon>Metamonada</taxon>
        <taxon>Preaxostyla</taxon>
        <taxon>Paratrimastigidae</taxon>
        <taxon>Paratrimastix</taxon>
    </lineage>
</organism>
<sequence>MIPHITTTASHPALHPTPLFKNPQRCSVGMDTPGRTGSASAGASPIGCGTCGVTGHVGLDAPPPTFDLPNRG</sequence>